<organism evidence="1 2">
    <name type="scientific">Candidatus Azambacteria bacterium RBG_16_47_10</name>
    <dbReference type="NCBI Taxonomy" id="1797292"/>
    <lineage>
        <taxon>Bacteria</taxon>
        <taxon>Candidatus Azamiibacteriota</taxon>
    </lineage>
</organism>
<name>A0A1F5AY28_9BACT</name>
<evidence type="ECO:0000313" key="2">
    <source>
        <dbReference type="Proteomes" id="UP000176639"/>
    </source>
</evidence>
<dbReference type="EMBL" id="MEYI01000045">
    <property type="protein sequence ID" value="OGD23303.1"/>
    <property type="molecule type" value="Genomic_DNA"/>
</dbReference>
<reference evidence="1 2" key="1">
    <citation type="journal article" date="2016" name="Nat. Commun.">
        <title>Thousands of microbial genomes shed light on interconnected biogeochemical processes in an aquifer system.</title>
        <authorList>
            <person name="Anantharaman K."/>
            <person name="Brown C.T."/>
            <person name="Hug L.A."/>
            <person name="Sharon I."/>
            <person name="Castelle C.J."/>
            <person name="Probst A.J."/>
            <person name="Thomas B.C."/>
            <person name="Singh A."/>
            <person name="Wilkins M.J."/>
            <person name="Karaoz U."/>
            <person name="Brodie E.L."/>
            <person name="Williams K.H."/>
            <person name="Hubbard S.S."/>
            <person name="Banfield J.F."/>
        </authorList>
    </citation>
    <scope>NUCLEOTIDE SEQUENCE [LARGE SCALE GENOMIC DNA]</scope>
</reference>
<proteinExistence type="predicted"/>
<comment type="caution">
    <text evidence="1">The sequence shown here is derived from an EMBL/GenBank/DDBJ whole genome shotgun (WGS) entry which is preliminary data.</text>
</comment>
<accession>A0A1F5AY28</accession>
<gene>
    <name evidence="1" type="ORF">A2Z10_01185</name>
</gene>
<protein>
    <submittedName>
        <fullName evidence="1">Uncharacterized protein</fullName>
    </submittedName>
</protein>
<evidence type="ECO:0000313" key="1">
    <source>
        <dbReference type="EMBL" id="OGD23303.1"/>
    </source>
</evidence>
<dbReference type="Proteomes" id="UP000176639">
    <property type="component" value="Unassembled WGS sequence"/>
</dbReference>
<sequence>MGFRLLIRTILKTPLCVNGREVEIISLANLGMSPATILRDDGFYPGWRPASKEELASFAKTYHPARWYPDIFGIGENVEPTTFGPIAPLFKVSGRAAIPANQNPMWGLPQGSLILFVKKEPEE</sequence>
<dbReference type="AlphaFoldDB" id="A0A1F5AY28"/>